<evidence type="ECO:0000313" key="3">
    <source>
        <dbReference type="Proteomes" id="UP000603141"/>
    </source>
</evidence>
<comment type="caution">
    <text evidence="2">The sequence shown here is derived from an EMBL/GenBank/DDBJ whole genome shotgun (WGS) entry which is preliminary data.</text>
</comment>
<dbReference type="PROSITE" id="PS50943">
    <property type="entry name" value="HTH_CROC1"/>
    <property type="match status" value="1"/>
</dbReference>
<name>A0A934SD50_9BACT</name>
<protein>
    <submittedName>
        <fullName evidence="2">Helix-turn-helix transcriptional regulator</fullName>
    </submittedName>
</protein>
<sequence>MKEKGLNASTLSLKIGKHRSYITKLLSSNGGISELSSDIVDQLSDVLGVSIQPIQTSEGRISPTAARLSALAEENEDVAALLETILRVSEPSEEAYLPSVETKKLPKIGAAVTRIVHEWEQGADPHYSKIAVETLHFLRHFYAKEM</sequence>
<dbReference type="CDD" id="cd00093">
    <property type="entry name" value="HTH_XRE"/>
    <property type="match status" value="1"/>
</dbReference>
<gene>
    <name evidence="2" type="ORF">JIN85_14825</name>
</gene>
<dbReference type="EMBL" id="JAENIJ010000025">
    <property type="protein sequence ID" value="MBK1883689.1"/>
    <property type="molecule type" value="Genomic_DNA"/>
</dbReference>
<evidence type="ECO:0000259" key="1">
    <source>
        <dbReference type="PROSITE" id="PS50943"/>
    </source>
</evidence>
<keyword evidence="3" id="KW-1185">Reference proteome</keyword>
<dbReference type="Pfam" id="PF01381">
    <property type="entry name" value="HTH_3"/>
    <property type="match status" value="1"/>
</dbReference>
<dbReference type="InterPro" id="IPR001387">
    <property type="entry name" value="Cro/C1-type_HTH"/>
</dbReference>
<feature type="domain" description="HTH cro/C1-type" evidence="1">
    <location>
        <begin position="2"/>
        <end position="54"/>
    </location>
</feature>
<dbReference type="Proteomes" id="UP000603141">
    <property type="component" value="Unassembled WGS sequence"/>
</dbReference>
<accession>A0A934SD50</accession>
<dbReference type="AlphaFoldDB" id="A0A934SD50"/>
<organism evidence="2 3">
    <name type="scientific">Luteolibacter pohnpeiensis</name>
    <dbReference type="NCBI Taxonomy" id="454153"/>
    <lineage>
        <taxon>Bacteria</taxon>
        <taxon>Pseudomonadati</taxon>
        <taxon>Verrucomicrobiota</taxon>
        <taxon>Verrucomicrobiia</taxon>
        <taxon>Verrucomicrobiales</taxon>
        <taxon>Verrucomicrobiaceae</taxon>
        <taxon>Luteolibacter</taxon>
    </lineage>
</organism>
<evidence type="ECO:0000313" key="2">
    <source>
        <dbReference type="EMBL" id="MBK1883689.1"/>
    </source>
</evidence>
<reference evidence="2" key="1">
    <citation type="submission" date="2021-01" db="EMBL/GenBank/DDBJ databases">
        <title>Modified the classification status of verrucomicrobia.</title>
        <authorList>
            <person name="Feng X."/>
        </authorList>
    </citation>
    <scope>NUCLEOTIDE SEQUENCE</scope>
    <source>
        <strain evidence="2">KCTC 22041</strain>
    </source>
</reference>
<dbReference type="RefSeq" id="WP_200272092.1">
    <property type="nucleotide sequence ID" value="NZ_JAENIJ010000025.1"/>
</dbReference>
<proteinExistence type="predicted"/>